<accession>A0A9D3WCK7</accession>
<feature type="compositionally biased region" description="Acidic residues" evidence="1">
    <location>
        <begin position="252"/>
        <end position="274"/>
    </location>
</feature>
<evidence type="ECO:0000256" key="2">
    <source>
        <dbReference type="SAM" id="Phobius"/>
    </source>
</evidence>
<evidence type="ECO:0000313" key="3">
    <source>
        <dbReference type="EMBL" id="KAH1121614.1"/>
    </source>
</evidence>
<organism evidence="3 4">
    <name type="scientific">Gossypium stocksii</name>
    <dbReference type="NCBI Taxonomy" id="47602"/>
    <lineage>
        <taxon>Eukaryota</taxon>
        <taxon>Viridiplantae</taxon>
        <taxon>Streptophyta</taxon>
        <taxon>Embryophyta</taxon>
        <taxon>Tracheophyta</taxon>
        <taxon>Spermatophyta</taxon>
        <taxon>Magnoliopsida</taxon>
        <taxon>eudicotyledons</taxon>
        <taxon>Gunneridae</taxon>
        <taxon>Pentapetalae</taxon>
        <taxon>rosids</taxon>
        <taxon>malvids</taxon>
        <taxon>Malvales</taxon>
        <taxon>Malvaceae</taxon>
        <taxon>Malvoideae</taxon>
        <taxon>Gossypium</taxon>
    </lineage>
</organism>
<protein>
    <submittedName>
        <fullName evidence="3">Uncharacterized protein</fullName>
    </submittedName>
</protein>
<evidence type="ECO:0000313" key="4">
    <source>
        <dbReference type="Proteomes" id="UP000828251"/>
    </source>
</evidence>
<keyword evidence="4" id="KW-1185">Reference proteome</keyword>
<dbReference type="Proteomes" id="UP000828251">
    <property type="component" value="Unassembled WGS sequence"/>
</dbReference>
<dbReference type="AlphaFoldDB" id="A0A9D3WCK7"/>
<evidence type="ECO:0000256" key="1">
    <source>
        <dbReference type="SAM" id="MobiDB-lite"/>
    </source>
</evidence>
<reference evidence="3 4" key="1">
    <citation type="journal article" date="2021" name="Plant Biotechnol. J.">
        <title>Multi-omics assisted identification of the key and species-specific regulatory components of drought-tolerant mechanisms in Gossypium stocksii.</title>
        <authorList>
            <person name="Yu D."/>
            <person name="Ke L."/>
            <person name="Zhang D."/>
            <person name="Wu Y."/>
            <person name="Sun Y."/>
            <person name="Mei J."/>
            <person name="Sun J."/>
            <person name="Sun Y."/>
        </authorList>
    </citation>
    <scope>NUCLEOTIDE SEQUENCE [LARGE SCALE GENOMIC DNA]</scope>
    <source>
        <strain evidence="4">cv. E1</strain>
        <tissue evidence="3">Leaf</tissue>
    </source>
</reference>
<keyword evidence="2" id="KW-0472">Membrane</keyword>
<name>A0A9D3WCK7_9ROSI</name>
<feature type="transmembrane region" description="Helical" evidence="2">
    <location>
        <begin position="46"/>
        <end position="64"/>
    </location>
</feature>
<dbReference type="EMBL" id="JAIQCV010000002">
    <property type="protein sequence ID" value="KAH1121614.1"/>
    <property type="molecule type" value="Genomic_DNA"/>
</dbReference>
<sequence>MQKVLSKGHELIRKNKVQYSTLKGTLIEREHQIILDQLWKILVPRTYWNLVIYFVKFIIFYGVMKIARQSVGSRKLTEKQNVFDIPWMDKLVARKLPREFLNSIPVIKIEREEDLEEFPNWIVEDEFEENPEFNIENFPEEDIGSEIEENVKMNLSDPIKFTKMELVDDEDVETIIVLYCGNQSDQNSLIQLFTELASKEYGAQEPCMVAPISYINSQLTIRGIDIDLNVVPNIDVVGNDGYDNNDPCDYEVDSDNDPNMDEVPDDIDDEDVNDDGNINVSSIGN</sequence>
<feature type="region of interest" description="Disordered" evidence="1">
    <location>
        <begin position="252"/>
        <end position="285"/>
    </location>
</feature>
<gene>
    <name evidence="3" type="ORF">J1N35_004774</name>
</gene>
<comment type="caution">
    <text evidence="3">The sequence shown here is derived from an EMBL/GenBank/DDBJ whole genome shotgun (WGS) entry which is preliminary data.</text>
</comment>
<keyword evidence="2" id="KW-1133">Transmembrane helix</keyword>
<proteinExistence type="predicted"/>
<keyword evidence="2" id="KW-0812">Transmembrane</keyword>